<accession>A0A2A4FQD2</accession>
<dbReference type="Gene3D" id="3.10.350.10">
    <property type="entry name" value="LysM domain"/>
    <property type="match status" value="2"/>
</dbReference>
<dbReference type="SUPFAM" id="SSF54106">
    <property type="entry name" value="LysM domain"/>
    <property type="match status" value="1"/>
</dbReference>
<feature type="compositionally biased region" description="Pro residues" evidence="2">
    <location>
        <begin position="71"/>
        <end position="86"/>
    </location>
</feature>
<dbReference type="AlphaFoldDB" id="A0A2A4FQD2"/>
<comment type="caution">
    <text evidence="5">The sequence shown here is derived from an EMBL/GenBank/DDBJ whole genome shotgun (WGS) entry which is preliminary data.</text>
</comment>
<evidence type="ECO:0000313" key="6">
    <source>
        <dbReference type="Proteomes" id="UP000218934"/>
    </source>
</evidence>
<organism evidence="5 6">
    <name type="scientific">Rhizorhabdus dicambivorans</name>
    <dbReference type="NCBI Taxonomy" id="1850238"/>
    <lineage>
        <taxon>Bacteria</taxon>
        <taxon>Pseudomonadati</taxon>
        <taxon>Pseudomonadota</taxon>
        <taxon>Alphaproteobacteria</taxon>
        <taxon>Sphingomonadales</taxon>
        <taxon>Sphingomonadaceae</taxon>
        <taxon>Rhizorhabdus</taxon>
    </lineage>
</organism>
<dbReference type="Proteomes" id="UP000218934">
    <property type="component" value="Unassembled WGS sequence"/>
</dbReference>
<evidence type="ECO:0000256" key="1">
    <source>
        <dbReference type="ARBA" id="ARBA00038420"/>
    </source>
</evidence>
<dbReference type="Gene3D" id="2.70.70.10">
    <property type="entry name" value="Glucose Permease (Domain IIA)"/>
    <property type="match status" value="1"/>
</dbReference>
<evidence type="ECO:0000256" key="2">
    <source>
        <dbReference type="SAM" id="MobiDB-lite"/>
    </source>
</evidence>
<dbReference type="SMART" id="SM00257">
    <property type="entry name" value="LysM"/>
    <property type="match status" value="2"/>
</dbReference>
<dbReference type="InterPro" id="IPR050570">
    <property type="entry name" value="Cell_wall_metabolism_enzyme"/>
</dbReference>
<feature type="compositionally biased region" description="Low complexity" evidence="2">
    <location>
        <begin position="238"/>
        <end position="250"/>
    </location>
</feature>
<dbReference type="PROSITE" id="PS51257">
    <property type="entry name" value="PROKAR_LIPOPROTEIN"/>
    <property type="match status" value="1"/>
</dbReference>
<comment type="similarity">
    <text evidence="1">Belongs to the E.coli NlpD/Haemophilus LppB family.</text>
</comment>
<evidence type="ECO:0000259" key="4">
    <source>
        <dbReference type="PROSITE" id="PS51782"/>
    </source>
</evidence>
<sequence length="386" mass="40409">MALPVRRSTAAALTAALMLTSACIPAVDRAETRRPAPSAPARAKSPPRMPESAQAARPAPPPTAAEMQPVVPGPPPPPVSEAAPTPPPPAWQVKVVAPAAVEVVPSTYVVKKGDTLRGISEATGAGSETIARVNNIAAPFKIIVGQKLKIPGGRYHKVGKGETGIAISRAYGVEWTRIAQLNELEEPYVLREGQRLMLPSQKEVAGMSADQRAAAFRLDIEDLISGSEPALATREKPAAPVSTPKPVAPTVPVAEPQRFAGRFDWPVRGPILRGFGSIGSGQRNDGINIGVAQGSPVAAAADGVVAYVGQDIPAYGTLILLRHGDGWISAYGYADSITVSRGQKVVRGQTIAKSGVSPYSGQPQLHFEIRNGLKPVNPANYLSSRS</sequence>
<dbReference type="CDD" id="cd12797">
    <property type="entry name" value="M23_peptidase"/>
    <property type="match status" value="1"/>
</dbReference>
<dbReference type="OrthoDB" id="9795421at2"/>
<feature type="chain" id="PRO_5012856373" description="LysM domain-containing protein" evidence="3">
    <location>
        <begin position="27"/>
        <end position="386"/>
    </location>
</feature>
<evidence type="ECO:0000256" key="3">
    <source>
        <dbReference type="SAM" id="SignalP"/>
    </source>
</evidence>
<dbReference type="InterPro" id="IPR011055">
    <property type="entry name" value="Dup_hybrid_motif"/>
</dbReference>
<dbReference type="GO" id="GO:0004222">
    <property type="term" value="F:metalloendopeptidase activity"/>
    <property type="evidence" value="ECO:0007669"/>
    <property type="project" value="TreeGrafter"/>
</dbReference>
<dbReference type="SUPFAM" id="SSF51261">
    <property type="entry name" value="Duplicated hybrid motif"/>
    <property type="match status" value="1"/>
</dbReference>
<keyword evidence="3" id="KW-0732">Signal</keyword>
<dbReference type="EMBL" id="NWUF01000025">
    <property type="protein sequence ID" value="PCE40623.1"/>
    <property type="molecule type" value="Genomic_DNA"/>
</dbReference>
<gene>
    <name evidence="5" type="ORF">COO09_19415</name>
</gene>
<protein>
    <recommendedName>
        <fullName evidence="4">LysM domain-containing protein</fullName>
    </recommendedName>
</protein>
<keyword evidence="6" id="KW-1185">Reference proteome</keyword>
<dbReference type="KEGG" id="rdi:CMV14_14210"/>
<dbReference type="PROSITE" id="PS51782">
    <property type="entry name" value="LYSM"/>
    <property type="match status" value="2"/>
</dbReference>
<dbReference type="InterPro" id="IPR036779">
    <property type="entry name" value="LysM_dom_sf"/>
</dbReference>
<feature type="compositionally biased region" description="Low complexity" evidence="2">
    <location>
        <begin position="35"/>
        <end position="57"/>
    </location>
</feature>
<feature type="region of interest" description="Disordered" evidence="2">
    <location>
        <begin position="30"/>
        <end position="86"/>
    </location>
</feature>
<feature type="region of interest" description="Disordered" evidence="2">
    <location>
        <begin position="231"/>
        <end position="250"/>
    </location>
</feature>
<feature type="signal peptide" evidence="3">
    <location>
        <begin position="1"/>
        <end position="26"/>
    </location>
</feature>
<dbReference type="PANTHER" id="PTHR21666">
    <property type="entry name" value="PEPTIDASE-RELATED"/>
    <property type="match status" value="1"/>
</dbReference>
<dbReference type="PANTHER" id="PTHR21666:SF263">
    <property type="entry name" value="MUREIN HYDROLASE ACTIVATOR NLPD"/>
    <property type="match status" value="1"/>
</dbReference>
<reference evidence="5 6" key="1">
    <citation type="submission" date="2017-09" db="EMBL/GenBank/DDBJ databases">
        <title>The Catabolism of 3,6-Dichlorosalicylic acid is Initiated by the Cytochrome P450 Monooxygenase DsmABC in Rhizorhabdus dicambivorans Ndbn-20.</title>
        <authorList>
            <person name="Na L."/>
        </authorList>
    </citation>
    <scope>NUCLEOTIDE SEQUENCE [LARGE SCALE GENOMIC DNA]</scope>
    <source>
        <strain evidence="5 6">Ndbn-20m</strain>
    </source>
</reference>
<feature type="domain" description="LysM" evidence="4">
    <location>
        <begin position="106"/>
        <end position="150"/>
    </location>
</feature>
<feature type="domain" description="LysM" evidence="4">
    <location>
        <begin position="154"/>
        <end position="198"/>
    </location>
</feature>
<dbReference type="RefSeq" id="WP_066967244.1">
    <property type="nucleotide sequence ID" value="NZ_CP023449.1"/>
</dbReference>
<proteinExistence type="inferred from homology"/>
<dbReference type="Pfam" id="PF01476">
    <property type="entry name" value="LysM"/>
    <property type="match status" value="2"/>
</dbReference>
<dbReference type="CDD" id="cd00118">
    <property type="entry name" value="LysM"/>
    <property type="match status" value="2"/>
</dbReference>
<evidence type="ECO:0000313" key="5">
    <source>
        <dbReference type="EMBL" id="PCE40623.1"/>
    </source>
</evidence>
<name>A0A2A4FQD2_9SPHN</name>
<dbReference type="InterPro" id="IPR016047">
    <property type="entry name" value="M23ase_b-sheet_dom"/>
</dbReference>
<dbReference type="InterPro" id="IPR018392">
    <property type="entry name" value="LysM"/>
</dbReference>
<dbReference type="Pfam" id="PF01551">
    <property type="entry name" value="Peptidase_M23"/>
    <property type="match status" value="1"/>
</dbReference>